<feature type="non-terminal residue" evidence="1">
    <location>
        <position position="1"/>
    </location>
</feature>
<comment type="caution">
    <text evidence="1">The sequence shown here is derived from an EMBL/GenBank/DDBJ whole genome shotgun (WGS) entry which is preliminary data.</text>
</comment>
<dbReference type="Proteomes" id="UP001434883">
    <property type="component" value="Unassembled WGS sequence"/>
</dbReference>
<proteinExistence type="predicted"/>
<evidence type="ECO:0000313" key="2">
    <source>
        <dbReference type="Proteomes" id="UP001434883"/>
    </source>
</evidence>
<accession>A0ABV0RBT2</accession>
<dbReference type="SUPFAM" id="SSF52129">
    <property type="entry name" value="Caspase-like"/>
    <property type="match status" value="1"/>
</dbReference>
<gene>
    <name evidence="1" type="ORF">XENOCAPTIV_025037</name>
</gene>
<sequence>IELFRHHGSLFIRRIAEVFEWCSHHDDISELFSKVLEFPMYFEKQRRPIIGCTMTKRFYPSMYVASCLNLDSTSSSPQSSA</sequence>
<reference evidence="1 2" key="1">
    <citation type="submission" date="2021-06" db="EMBL/GenBank/DDBJ databases">
        <authorList>
            <person name="Palmer J.M."/>
        </authorList>
    </citation>
    <scope>NUCLEOTIDE SEQUENCE [LARGE SCALE GENOMIC DNA]</scope>
    <source>
        <strain evidence="1 2">XC_2019</strain>
        <tissue evidence="1">Muscle</tissue>
    </source>
</reference>
<evidence type="ECO:0000313" key="1">
    <source>
        <dbReference type="EMBL" id="MEQ2205088.1"/>
    </source>
</evidence>
<dbReference type="EMBL" id="JAHRIN010039576">
    <property type="protein sequence ID" value="MEQ2205088.1"/>
    <property type="molecule type" value="Genomic_DNA"/>
</dbReference>
<protein>
    <submittedName>
        <fullName evidence="1">Uncharacterized protein</fullName>
    </submittedName>
</protein>
<organism evidence="1 2">
    <name type="scientific">Xenoophorus captivus</name>
    <dbReference type="NCBI Taxonomy" id="1517983"/>
    <lineage>
        <taxon>Eukaryota</taxon>
        <taxon>Metazoa</taxon>
        <taxon>Chordata</taxon>
        <taxon>Craniata</taxon>
        <taxon>Vertebrata</taxon>
        <taxon>Euteleostomi</taxon>
        <taxon>Actinopterygii</taxon>
        <taxon>Neopterygii</taxon>
        <taxon>Teleostei</taxon>
        <taxon>Neoteleostei</taxon>
        <taxon>Acanthomorphata</taxon>
        <taxon>Ovalentaria</taxon>
        <taxon>Atherinomorphae</taxon>
        <taxon>Cyprinodontiformes</taxon>
        <taxon>Goodeidae</taxon>
        <taxon>Xenoophorus</taxon>
    </lineage>
</organism>
<dbReference type="InterPro" id="IPR029030">
    <property type="entry name" value="Caspase-like_dom_sf"/>
</dbReference>
<keyword evidence="2" id="KW-1185">Reference proteome</keyword>
<dbReference type="Gene3D" id="3.30.70.1470">
    <property type="entry name" value="Caspase-like"/>
    <property type="match status" value="1"/>
</dbReference>
<name>A0ABV0RBT2_9TELE</name>